<sequence>MKIVGGGHLSKSEGLFNLLGCLLVLSWLGFALFLFLNTFFGFFPYLMVRGEVETGKAVDILNEVRSKAKIEKDVKIFVTYLDFYGTAHIAEKDRKVWVLVSRKVLKWPDDVLRGLFGHELGHLVFGHTRDHKHRTQSDLEQEQAVADACAIVWVGRGALISCFKELGSEKQVLEERLAKADKILETMPEFKGKLKE</sequence>
<accession>A0A1G1ZQG5</accession>
<evidence type="ECO:0008006" key="4">
    <source>
        <dbReference type="Google" id="ProtNLM"/>
    </source>
</evidence>
<dbReference type="EMBL" id="MHJL01000035">
    <property type="protein sequence ID" value="OGY66782.1"/>
    <property type="molecule type" value="Genomic_DNA"/>
</dbReference>
<organism evidence="2 3">
    <name type="scientific">Candidatus Harrisonbacteria bacterium RIFCSPLOWO2_02_FULL_41_13b</name>
    <dbReference type="NCBI Taxonomy" id="1798409"/>
    <lineage>
        <taxon>Bacteria</taxon>
        <taxon>Candidatus Harrisoniibacteriota</taxon>
    </lineage>
</organism>
<proteinExistence type="predicted"/>
<protein>
    <recommendedName>
        <fullName evidence="4">Peptidase M48 domain-containing protein</fullName>
    </recommendedName>
</protein>
<gene>
    <name evidence="2" type="ORF">A3I24_03485</name>
</gene>
<keyword evidence="1" id="KW-0812">Transmembrane</keyword>
<keyword evidence="1" id="KW-0472">Membrane</keyword>
<name>A0A1G1ZQG5_9BACT</name>
<keyword evidence="1" id="KW-1133">Transmembrane helix</keyword>
<dbReference type="Proteomes" id="UP000177690">
    <property type="component" value="Unassembled WGS sequence"/>
</dbReference>
<evidence type="ECO:0000256" key="1">
    <source>
        <dbReference type="SAM" id="Phobius"/>
    </source>
</evidence>
<feature type="transmembrane region" description="Helical" evidence="1">
    <location>
        <begin position="15"/>
        <end position="40"/>
    </location>
</feature>
<dbReference type="AlphaFoldDB" id="A0A1G1ZQG5"/>
<evidence type="ECO:0000313" key="2">
    <source>
        <dbReference type="EMBL" id="OGY66782.1"/>
    </source>
</evidence>
<comment type="caution">
    <text evidence="2">The sequence shown here is derived from an EMBL/GenBank/DDBJ whole genome shotgun (WGS) entry which is preliminary data.</text>
</comment>
<reference evidence="2 3" key="1">
    <citation type="journal article" date="2016" name="Nat. Commun.">
        <title>Thousands of microbial genomes shed light on interconnected biogeochemical processes in an aquifer system.</title>
        <authorList>
            <person name="Anantharaman K."/>
            <person name="Brown C.T."/>
            <person name="Hug L.A."/>
            <person name="Sharon I."/>
            <person name="Castelle C.J."/>
            <person name="Probst A.J."/>
            <person name="Thomas B.C."/>
            <person name="Singh A."/>
            <person name="Wilkins M.J."/>
            <person name="Karaoz U."/>
            <person name="Brodie E.L."/>
            <person name="Williams K.H."/>
            <person name="Hubbard S.S."/>
            <person name="Banfield J.F."/>
        </authorList>
    </citation>
    <scope>NUCLEOTIDE SEQUENCE [LARGE SCALE GENOMIC DNA]</scope>
</reference>
<evidence type="ECO:0000313" key="3">
    <source>
        <dbReference type="Proteomes" id="UP000177690"/>
    </source>
</evidence>